<protein>
    <submittedName>
        <fullName evidence="1">SGNH hydrolase-type esterase domain-containing protein</fullName>
    </submittedName>
</protein>
<organism evidence="1 2">
    <name type="scientific">Chaetomium tenue</name>
    <dbReference type="NCBI Taxonomy" id="1854479"/>
    <lineage>
        <taxon>Eukaryota</taxon>
        <taxon>Fungi</taxon>
        <taxon>Dikarya</taxon>
        <taxon>Ascomycota</taxon>
        <taxon>Pezizomycotina</taxon>
        <taxon>Sordariomycetes</taxon>
        <taxon>Sordariomycetidae</taxon>
        <taxon>Sordariales</taxon>
        <taxon>Chaetomiaceae</taxon>
        <taxon>Chaetomium</taxon>
    </lineage>
</organism>
<dbReference type="EMBL" id="JAGIZQ010000003">
    <property type="protein sequence ID" value="KAH6635876.1"/>
    <property type="molecule type" value="Genomic_DNA"/>
</dbReference>
<proteinExistence type="predicted"/>
<reference evidence="1 2" key="1">
    <citation type="journal article" date="2021" name="Nat. Commun.">
        <title>Genetic determinants of endophytism in the Arabidopsis root mycobiome.</title>
        <authorList>
            <person name="Mesny F."/>
            <person name="Miyauchi S."/>
            <person name="Thiergart T."/>
            <person name="Pickel B."/>
            <person name="Atanasova L."/>
            <person name="Karlsson M."/>
            <person name="Huettel B."/>
            <person name="Barry K.W."/>
            <person name="Haridas S."/>
            <person name="Chen C."/>
            <person name="Bauer D."/>
            <person name="Andreopoulos W."/>
            <person name="Pangilinan J."/>
            <person name="LaButti K."/>
            <person name="Riley R."/>
            <person name="Lipzen A."/>
            <person name="Clum A."/>
            <person name="Drula E."/>
            <person name="Henrissat B."/>
            <person name="Kohler A."/>
            <person name="Grigoriev I.V."/>
            <person name="Martin F.M."/>
            <person name="Hacquard S."/>
        </authorList>
    </citation>
    <scope>NUCLEOTIDE SEQUENCE [LARGE SCALE GENOMIC DNA]</scope>
    <source>
        <strain evidence="1 2">MPI-SDFR-AT-0079</strain>
    </source>
</reference>
<evidence type="ECO:0000313" key="1">
    <source>
        <dbReference type="EMBL" id="KAH6635876.1"/>
    </source>
</evidence>
<keyword evidence="1" id="KW-0378">Hydrolase</keyword>
<comment type="caution">
    <text evidence="1">The sequence shown here is derived from an EMBL/GenBank/DDBJ whole genome shotgun (WGS) entry which is preliminary data.</text>
</comment>
<keyword evidence="2" id="KW-1185">Reference proteome</keyword>
<sequence>MKGLLVLGWLHALWPAAEAAVFRVANTSTSRTLQPKIRPRDDDPSDFGWVKRWAAVGDSFTAGIGSGSPLGNFLTESPDDNTWYCARYDTSYPMIINDALGESVEDFQFVACSGDRTGGIYKQIQELEGDLDLVVMTAGGNDLCLASMIEKCVFRPFDGEEACTDVISIAEDNLDKILKPNLEQLLEALEDKMNDDSIVVFNGYAQFFNTETDDCEKNQDWTLFNLLGSDGLKLTIDRRKTFNSLVVKINDLIKGVVDDAKDKYKYKIGFSNWDLWPRKGVSGQFCDPSSSGAYPDPKQPDLQFFKPDTRTGGSELKRRDALYEIHSNETLWTAEVVERERHRRALEDIYNSLLYHSANPQAEARHLLDRRNPSPPKCPGDKDVEIQPPSIGLPNSIAKNFHPNELGHYTIASWALQTLIDLRAEVLDVTAPSCEPVDKFTCWQKEGWKAYANEPFLNDQKDDFCDGVDEGDEVNGWSHSETYGKDTPDETEFKVTLNKGGIGSGDFSKAECKESIGGIINNCDGNDSDNPMDWKFGGEWQRGRFTYQVNPKRDNRPFPPPKEAWGNCKGWYHGFWSSYVIKGKGWASNDWGQDTLEPKARSCIGGGLTMWRFKYFDEPDEDGNEWQADFNTPIWVRSRCFKNNKAVREAGGYTDGCGGND</sequence>
<name>A0ACB7PAJ9_9PEZI</name>
<dbReference type="Proteomes" id="UP000724584">
    <property type="component" value="Unassembled WGS sequence"/>
</dbReference>
<accession>A0ACB7PAJ9</accession>
<gene>
    <name evidence="1" type="ORF">F5144DRAFT_159984</name>
</gene>
<evidence type="ECO:0000313" key="2">
    <source>
        <dbReference type="Proteomes" id="UP000724584"/>
    </source>
</evidence>